<dbReference type="Gene3D" id="3.90.550.10">
    <property type="entry name" value="Spore Coat Polysaccharide Biosynthesis Protein SpsA, Chain A"/>
    <property type="match status" value="1"/>
</dbReference>
<dbReference type="GO" id="GO:0016757">
    <property type="term" value="F:glycosyltransferase activity"/>
    <property type="evidence" value="ECO:0007669"/>
    <property type="project" value="UniProtKB-KW"/>
</dbReference>
<dbReference type="InterPro" id="IPR001173">
    <property type="entry name" value="Glyco_trans_2-like"/>
</dbReference>
<sequence>MTQSAIDISLLVCTRNRSASLSLLLASITDALSAAPSLTIDIVIVDNGSTDDTASIVEQWRAKQATNVTLLHEPRAGLARARNRALAAAGGAIIAMTDDDCRLHRDYFTALAACFAGLREPVVIGGRILPGDPADLPITVKTEDHPMVAPARGFPGGFVMGANLAFTADVLTRVGDFDERFGAGAPFVAAEDTDFLFRALGAGIPVLYDPRFTVAHHHGRRAVTEETALLAGYGFGDGALYAKHLFRDRRVLPILLRDLASLAKDRRAPVTIHRGIRHFYRFRLRHTWRGMVAYAAARQRR</sequence>
<protein>
    <submittedName>
        <fullName evidence="5">Glycosyltransferase involved in cell wall biosynthesis</fullName>
    </submittedName>
</protein>
<reference evidence="5 6" key="1">
    <citation type="submission" date="2020-08" db="EMBL/GenBank/DDBJ databases">
        <title>Genomic Encyclopedia of Type Strains, Phase IV (KMG-IV): sequencing the most valuable type-strain genomes for metagenomic binning, comparative biology and taxonomic classification.</title>
        <authorList>
            <person name="Goeker M."/>
        </authorList>
    </citation>
    <scope>NUCLEOTIDE SEQUENCE [LARGE SCALE GENOMIC DNA]</scope>
    <source>
        <strain evidence="5 6">YC6723</strain>
    </source>
</reference>
<dbReference type="Proteomes" id="UP000529795">
    <property type="component" value="Unassembled WGS sequence"/>
</dbReference>
<evidence type="ECO:0000256" key="3">
    <source>
        <dbReference type="ARBA" id="ARBA00022679"/>
    </source>
</evidence>
<evidence type="ECO:0000256" key="2">
    <source>
        <dbReference type="ARBA" id="ARBA00022676"/>
    </source>
</evidence>
<dbReference type="EMBL" id="JACIEV010000008">
    <property type="protein sequence ID" value="MBB4154872.1"/>
    <property type="molecule type" value="Genomic_DNA"/>
</dbReference>
<keyword evidence="2" id="KW-0328">Glycosyltransferase</keyword>
<evidence type="ECO:0000256" key="1">
    <source>
        <dbReference type="ARBA" id="ARBA00006739"/>
    </source>
</evidence>
<gene>
    <name evidence="5" type="ORF">GGQ80_002788</name>
</gene>
<evidence type="ECO:0000259" key="4">
    <source>
        <dbReference type="Pfam" id="PF00535"/>
    </source>
</evidence>
<accession>A0A840FDY1</accession>
<dbReference type="PANTHER" id="PTHR43179:SF12">
    <property type="entry name" value="GALACTOFURANOSYLTRANSFERASE GLFT2"/>
    <property type="match status" value="1"/>
</dbReference>
<dbReference type="RefSeq" id="WP_183985815.1">
    <property type="nucleotide sequence ID" value="NZ_JACIEV010000008.1"/>
</dbReference>
<name>A0A840FDY1_9SPHN</name>
<feature type="domain" description="Glycosyltransferase 2-like" evidence="4">
    <location>
        <begin position="9"/>
        <end position="132"/>
    </location>
</feature>
<proteinExistence type="inferred from homology"/>
<evidence type="ECO:0000313" key="5">
    <source>
        <dbReference type="EMBL" id="MBB4154872.1"/>
    </source>
</evidence>
<comment type="caution">
    <text evidence="5">The sequence shown here is derived from an EMBL/GenBank/DDBJ whole genome shotgun (WGS) entry which is preliminary data.</text>
</comment>
<dbReference type="Pfam" id="PF00535">
    <property type="entry name" value="Glycos_transf_2"/>
    <property type="match status" value="1"/>
</dbReference>
<keyword evidence="3 5" id="KW-0808">Transferase</keyword>
<dbReference type="AlphaFoldDB" id="A0A840FDY1"/>
<keyword evidence="6" id="KW-1185">Reference proteome</keyword>
<evidence type="ECO:0000313" key="6">
    <source>
        <dbReference type="Proteomes" id="UP000529795"/>
    </source>
</evidence>
<dbReference type="InterPro" id="IPR029044">
    <property type="entry name" value="Nucleotide-diphossugar_trans"/>
</dbReference>
<organism evidence="5 6">
    <name type="scientific">Sphingomonas jinjuensis</name>
    <dbReference type="NCBI Taxonomy" id="535907"/>
    <lineage>
        <taxon>Bacteria</taxon>
        <taxon>Pseudomonadati</taxon>
        <taxon>Pseudomonadota</taxon>
        <taxon>Alphaproteobacteria</taxon>
        <taxon>Sphingomonadales</taxon>
        <taxon>Sphingomonadaceae</taxon>
        <taxon>Sphingomonas</taxon>
    </lineage>
</organism>
<dbReference type="PANTHER" id="PTHR43179">
    <property type="entry name" value="RHAMNOSYLTRANSFERASE WBBL"/>
    <property type="match status" value="1"/>
</dbReference>
<dbReference type="SUPFAM" id="SSF53448">
    <property type="entry name" value="Nucleotide-diphospho-sugar transferases"/>
    <property type="match status" value="1"/>
</dbReference>
<comment type="similarity">
    <text evidence="1">Belongs to the glycosyltransferase 2 family.</text>
</comment>